<dbReference type="Gene3D" id="3.40.630.30">
    <property type="match status" value="1"/>
</dbReference>
<dbReference type="InterPro" id="IPR016181">
    <property type="entry name" value="Acyl_CoA_acyltransferase"/>
</dbReference>
<evidence type="ECO:0000259" key="1">
    <source>
        <dbReference type="PROSITE" id="PS51186"/>
    </source>
</evidence>
<dbReference type="Pfam" id="PF13673">
    <property type="entry name" value="Acetyltransf_10"/>
    <property type="match status" value="1"/>
</dbReference>
<accession>E6JYY6</accession>
<dbReference type="eggNOG" id="COG2153">
    <property type="taxonomic scope" value="Bacteria"/>
</dbReference>
<feature type="domain" description="N-acetyltransferase" evidence="1">
    <location>
        <begin position="24"/>
        <end position="166"/>
    </location>
</feature>
<dbReference type="InterPro" id="IPR000182">
    <property type="entry name" value="GNAT_dom"/>
</dbReference>
<dbReference type="EMBL" id="AEON01000001">
    <property type="protein sequence ID" value="EFT83921.1"/>
    <property type="molecule type" value="Genomic_DNA"/>
</dbReference>
<reference evidence="2 3" key="1">
    <citation type="submission" date="2010-12" db="EMBL/GenBank/DDBJ databases">
        <authorList>
            <person name="Muzny D."/>
            <person name="Qin X."/>
            <person name="Buhay C."/>
            <person name="Dugan-Rocha S."/>
            <person name="Ding Y."/>
            <person name="Chen G."/>
            <person name="Hawes A."/>
            <person name="Holder M."/>
            <person name="Jhangiani S."/>
            <person name="Johnson A."/>
            <person name="Khan Z."/>
            <person name="Li Z."/>
            <person name="Liu W."/>
            <person name="Liu X."/>
            <person name="Perez L."/>
            <person name="Shen H."/>
            <person name="Wang Q."/>
            <person name="Watt J."/>
            <person name="Xi L."/>
            <person name="Xin Y."/>
            <person name="Zhou J."/>
            <person name="Deng J."/>
            <person name="Jiang H."/>
            <person name="Liu Y."/>
            <person name="Qu J."/>
            <person name="Song X.-Z."/>
            <person name="Zhang L."/>
            <person name="Villasana D."/>
            <person name="Johnson A."/>
            <person name="Liu J."/>
            <person name="Liyanage D."/>
            <person name="Lorensuhewa L."/>
            <person name="Robinson T."/>
            <person name="Song A."/>
            <person name="Song B.-B."/>
            <person name="Dinh H."/>
            <person name="Thornton R."/>
            <person name="Coyle M."/>
            <person name="Francisco L."/>
            <person name="Jackson L."/>
            <person name="Javaid M."/>
            <person name="Korchina V."/>
            <person name="Kovar C."/>
            <person name="Mata R."/>
            <person name="Mathew T."/>
            <person name="Ngo R."/>
            <person name="Nguyen L."/>
            <person name="Nguyen N."/>
            <person name="Okwuonu G."/>
            <person name="Ongeri F."/>
            <person name="Pham C."/>
            <person name="Simmons D."/>
            <person name="Wilczek-Boney K."/>
            <person name="Hale W."/>
            <person name="Jakkamsetti A."/>
            <person name="Pham P."/>
            <person name="Ruth R."/>
            <person name="San Lucas F."/>
            <person name="Warren J."/>
            <person name="Zhang J."/>
            <person name="Zhao Z."/>
            <person name="Zhou C."/>
            <person name="Zhu D."/>
            <person name="Lee S."/>
            <person name="Bess C."/>
            <person name="Blankenburg K."/>
            <person name="Forbes L."/>
            <person name="Fu Q."/>
            <person name="Gubbala S."/>
            <person name="Hirani K."/>
            <person name="Jayaseelan J.C."/>
            <person name="Lara F."/>
            <person name="Munidasa M."/>
            <person name="Palculict T."/>
            <person name="Patil S."/>
            <person name="Pu L.-L."/>
            <person name="Saada N."/>
            <person name="Tang L."/>
            <person name="Weissenberger G."/>
            <person name="Zhu Y."/>
            <person name="Hemphill L."/>
            <person name="Shang Y."/>
            <person name="Youmans B."/>
            <person name="Ayvaz T."/>
            <person name="Ross M."/>
            <person name="Santibanez J."/>
            <person name="Aqrawi P."/>
            <person name="Gross S."/>
            <person name="Joshi V."/>
            <person name="Fowler G."/>
            <person name="Nazareth L."/>
            <person name="Reid J."/>
            <person name="Worley K."/>
            <person name="Petrosino J."/>
            <person name="Highlander S."/>
            <person name="Gibbs R."/>
        </authorList>
    </citation>
    <scope>NUCLEOTIDE SEQUENCE [LARGE SCALE GENOMIC DNA]</scope>
    <source>
        <strain evidence="2 3">DSM 10105</strain>
    </source>
</reference>
<evidence type="ECO:0000313" key="2">
    <source>
        <dbReference type="EMBL" id="EFT83921.1"/>
    </source>
</evidence>
<evidence type="ECO:0000313" key="3">
    <source>
        <dbReference type="Proteomes" id="UP000004946"/>
    </source>
</evidence>
<dbReference type="AlphaFoldDB" id="E6JYY6"/>
<dbReference type="CDD" id="cd04301">
    <property type="entry name" value="NAT_SF"/>
    <property type="match status" value="1"/>
</dbReference>
<keyword evidence="3" id="KW-1185">Reference proteome</keyword>
<comment type="caution">
    <text evidence="2">The sequence shown here is derived from an EMBL/GenBank/DDBJ whole genome shotgun (WGS) entry which is preliminary data.</text>
</comment>
<sequence>MTDSGKDLREDQGGPSSSVDSFALPFDRLTARQVYEILKARALVFSVEQGIHYLDMDDVDYSACHVFLADRLGEVLAYGRLYRQEGDEPGVIRMGRVLTVRHGRGLGRRLMEVILMIAKKKMGARTIVLDAQKSAIGFYQVFGFSIKSGEFLEAGIIHQVMEKDLSMMDD</sequence>
<gene>
    <name evidence="2" type="ORF">HMPREF0620_0926</name>
</gene>
<dbReference type="SUPFAM" id="SSF55729">
    <property type="entry name" value="Acyl-CoA N-acyltransferases (Nat)"/>
    <property type="match status" value="1"/>
</dbReference>
<dbReference type="RefSeq" id="WP_006289312.1">
    <property type="nucleotide sequence ID" value="NZ_AP012333.1"/>
</dbReference>
<dbReference type="Proteomes" id="UP000004946">
    <property type="component" value="Chromosome"/>
</dbReference>
<name>E6JYY6_PARDN</name>
<organism evidence="2 3">
    <name type="scientific">Parascardovia denticolens DSM 10105 = JCM 12538</name>
    <dbReference type="NCBI Taxonomy" id="864564"/>
    <lineage>
        <taxon>Bacteria</taxon>
        <taxon>Bacillati</taxon>
        <taxon>Actinomycetota</taxon>
        <taxon>Actinomycetes</taxon>
        <taxon>Bifidobacteriales</taxon>
        <taxon>Bifidobacteriaceae</taxon>
        <taxon>Parascardovia</taxon>
    </lineage>
</organism>
<dbReference type="GO" id="GO:0016747">
    <property type="term" value="F:acyltransferase activity, transferring groups other than amino-acyl groups"/>
    <property type="evidence" value="ECO:0007669"/>
    <property type="project" value="InterPro"/>
</dbReference>
<proteinExistence type="predicted"/>
<protein>
    <submittedName>
        <fullName evidence="2">Acetyltransferase, GNAT family</fullName>
    </submittedName>
</protein>
<dbReference type="PROSITE" id="PS51186">
    <property type="entry name" value="GNAT"/>
    <property type="match status" value="1"/>
</dbReference>
<keyword evidence="2" id="KW-0808">Transferase</keyword>
<dbReference type="HOGENOM" id="CLU_056607_3_0_11"/>